<dbReference type="InterPro" id="IPR014710">
    <property type="entry name" value="RmlC-like_jellyroll"/>
</dbReference>
<accession>A0AAE3JZA5</accession>
<dbReference type="SUPFAM" id="SSF51182">
    <property type="entry name" value="RmlC-like cupins"/>
    <property type="match status" value="1"/>
</dbReference>
<proteinExistence type="predicted"/>
<sequence length="59" mass="6927">YFPEPQPAERISMPIHNHPGSDYVKKHFNEPLGRYETYYIAEAYEGANTWMGFKDDEST</sequence>
<gene>
    <name evidence="1" type="ORF">MR241_00500</name>
</gene>
<dbReference type="EMBL" id="JALEMU010000012">
    <property type="protein sequence ID" value="MCI5754757.1"/>
    <property type="molecule type" value="Genomic_DNA"/>
</dbReference>
<dbReference type="AlphaFoldDB" id="A0AAE3JZA5"/>
<organism evidence="1 2">
    <name type="scientific">Candidatus Colimorpha enterica</name>
    <dbReference type="NCBI Taxonomy" id="3083063"/>
    <lineage>
        <taxon>Bacteria</taxon>
        <taxon>Pseudomonadati</taxon>
        <taxon>Bacteroidota</taxon>
        <taxon>Bacteroidia</taxon>
        <taxon>Bacteroidales</taxon>
        <taxon>Candidatus Colimorpha</taxon>
    </lineage>
</organism>
<name>A0AAE3JZA5_9BACT</name>
<protein>
    <recommendedName>
        <fullName evidence="3">Mannose-6-phosphate isomerase</fullName>
    </recommendedName>
</protein>
<reference evidence="1 2" key="1">
    <citation type="submission" date="2022-03" db="EMBL/GenBank/DDBJ databases">
        <title>Metagenome-assembled genomes from swine fecal metagenomes.</title>
        <authorList>
            <person name="Holman D.B."/>
            <person name="Kommadath A."/>
        </authorList>
    </citation>
    <scope>NUCLEOTIDE SEQUENCE [LARGE SCALE GENOMIC DNA]</scope>
    <source>
        <strain evidence="1">SUG147</strain>
    </source>
</reference>
<dbReference type="InterPro" id="IPR011051">
    <property type="entry name" value="RmlC_Cupin_sf"/>
</dbReference>
<comment type="caution">
    <text evidence="1">The sequence shown here is derived from an EMBL/GenBank/DDBJ whole genome shotgun (WGS) entry which is preliminary data.</text>
</comment>
<dbReference type="Gene3D" id="2.60.120.10">
    <property type="entry name" value="Jelly Rolls"/>
    <property type="match status" value="1"/>
</dbReference>
<evidence type="ECO:0000313" key="1">
    <source>
        <dbReference type="EMBL" id="MCI5754757.1"/>
    </source>
</evidence>
<feature type="non-terminal residue" evidence="1">
    <location>
        <position position="1"/>
    </location>
</feature>
<evidence type="ECO:0000313" key="2">
    <source>
        <dbReference type="Proteomes" id="UP001139365"/>
    </source>
</evidence>
<evidence type="ECO:0008006" key="3">
    <source>
        <dbReference type="Google" id="ProtNLM"/>
    </source>
</evidence>
<dbReference type="Proteomes" id="UP001139365">
    <property type="component" value="Unassembled WGS sequence"/>
</dbReference>